<reference evidence="7 8" key="1">
    <citation type="submission" date="2015-01" db="EMBL/GenBank/DDBJ databases">
        <title>The Genome Sequence of Exophiala oligosperma CBS72588.</title>
        <authorList>
            <consortium name="The Broad Institute Genomics Platform"/>
            <person name="Cuomo C."/>
            <person name="de Hoog S."/>
            <person name="Gorbushina A."/>
            <person name="Stielow B."/>
            <person name="Teixiera M."/>
            <person name="Abouelleil A."/>
            <person name="Chapman S.B."/>
            <person name="Priest M."/>
            <person name="Young S.K."/>
            <person name="Wortman J."/>
            <person name="Nusbaum C."/>
            <person name="Birren B."/>
        </authorList>
    </citation>
    <scope>NUCLEOTIDE SEQUENCE [LARGE SCALE GENOMIC DNA]</scope>
    <source>
        <strain evidence="7 8">CBS 72588</strain>
    </source>
</reference>
<dbReference type="STRING" id="215243.A0A0D2C2G2"/>
<dbReference type="SUPFAM" id="SSF46785">
    <property type="entry name" value="Winged helix' DNA-binding domain"/>
    <property type="match status" value="1"/>
</dbReference>
<evidence type="ECO:0008006" key="9">
    <source>
        <dbReference type="Google" id="ProtNLM"/>
    </source>
</evidence>
<evidence type="ECO:0000256" key="1">
    <source>
        <dbReference type="ARBA" id="ARBA00004123"/>
    </source>
</evidence>
<evidence type="ECO:0000256" key="3">
    <source>
        <dbReference type="ARBA" id="ARBA00022478"/>
    </source>
</evidence>
<feature type="region of interest" description="Disordered" evidence="6">
    <location>
        <begin position="415"/>
        <end position="462"/>
    </location>
</feature>
<evidence type="ECO:0000313" key="8">
    <source>
        <dbReference type="Proteomes" id="UP000053342"/>
    </source>
</evidence>
<dbReference type="InterPro" id="IPR036388">
    <property type="entry name" value="WH-like_DNA-bd_sf"/>
</dbReference>
<evidence type="ECO:0000256" key="6">
    <source>
        <dbReference type="SAM" id="MobiDB-lite"/>
    </source>
</evidence>
<dbReference type="OrthoDB" id="613763at2759"/>
<dbReference type="GO" id="GO:0005737">
    <property type="term" value="C:cytoplasm"/>
    <property type="evidence" value="ECO:0007669"/>
    <property type="project" value="UniProtKB-ARBA"/>
</dbReference>
<dbReference type="InterPro" id="IPR036390">
    <property type="entry name" value="WH_DNA-bd_sf"/>
</dbReference>
<dbReference type="AlphaFoldDB" id="A0A0D2C2G2"/>
<dbReference type="GO" id="GO:0005666">
    <property type="term" value="C:RNA polymerase III complex"/>
    <property type="evidence" value="ECO:0007669"/>
    <property type="project" value="InterPro"/>
</dbReference>
<evidence type="ECO:0000256" key="4">
    <source>
        <dbReference type="ARBA" id="ARBA00023163"/>
    </source>
</evidence>
<keyword evidence="8" id="KW-1185">Reference proteome</keyword>
<dbReference type="InterPro" id="IPR007832">
    <property type="entry name" value="RNA_pol_Rpc34"/>
</dbReference>
<keyword evidence="3" id="KW-0240">DNA-directed RNA polymerase</keyword>
<accession>A0A0D2C2G2</accession>
<evidence type="ECO:0000313" key="7">
    <source>
        <dbReference type="EMBL" id="KIW43932.1"/>
    </source>
</evidence>
<evidence type="ECO:0000256" key="5">
    <source>
        <dbReference type="ARBA" id="ARBA00023242"/>
    </source>
</evidence>
<keyword evidence="5" id="KW-0539">Nucleus</keyword>
<dbReference type="EMBL" id="KN847335">
    <property type="protein sequence ID" value="KIW43932.1"/>
    <property type="molecule type" value="Genomic_DNA"/>
</dbReference>
<dbReference type="VEuPathDB" id="FungiDB:PV06_04979"/>
<organism evidence="7 8">
    <name type="scientific">Exophiala oligosperma</name>
    <dbReference type="NCBI Taxonomy" id="215243"/>
    <lineage>
        <taxon>Eukaryota</taxon>
        <taxon>Fungi</taxon>
        <taxon>Dikarya</taxon>
        <taxon>Ascomycota</taxon>
        <taxon>Pezizomycotina</taxon>
        <taxon>Eurotiomycetes</taxon>
        <taxon>Chaetothyriomycetidae</taxon>
        <taxon>Chaetothyriales</taxon>
        <taxon>Herpotrichiellaceae</taxon>
        <taxon>Exophiala</taxon>
    </lineage>
</organism>
<dbReference type="Proteomes" id="UP000053342">
    <property type="component" value="Unassembled WGS sequence"/>
</dbReference>
<protein>
    <recommendedName>
        <fullName evidence="9">DNA-directed RNA polymerase III subunit RPC6</fullName>
    </recommendedName>
</protein>
<keyword evidence="4" id="KW-0804">Transcription</keyword>
<dbReference type="Gene3D" id="1.10.10.10">
    <property type="entry name" value="Winged helix-like DNA-binding domain superfamily/Winged helix DNA-binding domain"/>
    <property type="match status" value="1"/>
</dbReference>
<dbReference type="GO" id="GO:0006383">
    <property type="term" value="P:transcription by RNA polymerase III"/>
    <property type="evidence" value="ECO:0007669"/>
    <property type="project" value="InterPro"/>
</dbReference>
<name>A0A0D2C2G2_9EURO</name>
<evidence type="ECO:0000256" key="2">
    <source>
        <dbReference type="ARBA" id="ARBA00011038"/>
    </source>
</evidence>
<dbReference type="FunFam" id="1.10.10.10:FF:000116">
    <property type="entry name" value="DNA-directed RNA polymerase III subunit RPC6"/>
    <property type="match status" value="1"/>
</dbReference>
<comment type="subcellular location">
    <subcellularLocation>
        <location evidence="1">Nucleus</location>
    </subcellularLocation>
</comment>
<gene>
    <name evidence="7" type="ORF">PV06_04979</name>
</gene>
<dbReference type="RefSeq" id="XP_016264148.1">
    <property type="nucleotide sequence ID" value="XM_016405942.1"/>
</dbReference>
<feature type="region of interest" description="Disordered" evidence="6">
    <location>
        <begin position="203"/>
        <end position="256"/>
    </location>
</feature>
<dbReference type="PANTHER" id="PTHR12780">
    <property type="entry name" value="RNA POLYMERASE III DNA DIRECTED , 39KD SUBUNIT-RELATED"/>
    <property type="match status" value="1"/>
</dbReference>
<feature type="compositionally biased region" description="Basic and acidic residues" evidence="6">
    <location>
        <begin position="415"/>
        <end position="449"/>
    </location>
</feature>
<dbReference type="GeneID" id="27357053"/>
<proteinExistence type="inferred from homology"/>
<dbReference type="HOGENOM" id="CLU_033661_0_2_1"/>
<dbReference type="InterPro" id="IPR016049">
    <property type="entry name" value="RNA_pol_Rpc34-like"/>
</dbReference>
<dbReference type="Pfam" id="PF05158">
    <property type="entry name" value="RNA_pol_Rpc34"/>
    <property type="match status" value="1"/>
</dbReference>
<sequence length="462" mass="52067">MAPPKSNASPAPGSLMRGGRNRVADSLYEWCRKNYDFGYVFTQEELLQSNIIPNKDINVLLISVQHLVINHLFKLHDRQGGTIGWELIAQEKAQNYSNLTRDEQMVLMIIEGAGTSGIWTKTIKWKSQLHARVLERVYKLLETKGLIKPMKHVKNPGRKMYILAGLEPSEDATGGAWFSDGQLDVGLLDIMSKVIEAHVAEQSWETVEPDDVEDQPLSPSQKRKAPADGFEDDGEERTKATKTADGQKSKASKSNTDKYQPFEVGYKSYPTARTVTKHILETKYTTTMLPQNAVAQLLEVMVYDGLLVKVVRSPQGDEFPDDISANTVTMYRSFRTPAELRAQHKLRNEKTSSHERIRKAAYRKEELEEIGRGGTSEVPCMQCPAFEICGDGGPVNVVTCKYFDGWYVRLREADREADTAKHPLPTKDKPRTRAKDVGKQKEIVKEKEPVQGSRIDIELEDS</sequence>
<dbReference type="GO" id="GO:0005654">
    <property type="term" value="C:nucleoplasm"/>
    <property type="evidence" value="ECO:0007669"/>
    <property type="project" value="UniProtKB-ARBA"/>
</dbReference>
<comment type="similarity">
    <text evidence="2">Belongs to the eukaryotic RPC34/RPC39 RNA polymerase subunit family.</text>
</comment>